<evidence type="ECO:0000256" key="1">
    <source>
        <dbReference type="SAM" id="Phobius"/>
    </source>
</evidence>
<feature type="transmembrane region" description="Helical" evidence="1">
    <location>
        <begin position="166"/>
        <end position="189"/>
    </location>
</feature>
<dbReference type="AlphaFoldDB" id="A0AAD7QYS6"/>
<keyword evidence="3" id="KW-1185">Reference proteome</keyword>
<sequence length="306" mass="34390">MDVLRRLSTESLYYLCCSVHHVLAYFRLFNFSVFLGAIHPSRVLARQITIVLILSLLNVNLNYPLYEPRRYQPIIYNSALSTPLRVDMAFPTETANLTMELYNSTSSNFTILGNVTNRALYNLTETAPAGVTTTSYLVTPDGVVDVLDHDDTVEFSDGLEDPKDKLLHILLPLSVFTAIGLLGLAIYLYGSMKKYMKEAISNVIATQGPENNYRARNNNRGSVQYADSSESAVQKPPAAHIKNNTNPLSDRGLLKDVEKDGFNSSNCSYEEVGHPHVQQYSNTLARAWRWASTKAREVYNREHNSE</sequence>
<dbReference type="RefSeq" id="XP_056047412.1">
    <property type="nucleotide sequence ID" value="XM_056186334.1"/>
</dbReference>
<proteinExistence type="predicted"/>
<dbReference type="EMBL" id="JARPMG010000001">
    <property type="protein sequence ID" value="KAJ8103962.1"/>
    <property type="molecule type" value="Genomic_DNA"/>
</dbReference>
<organism evidence="2 3">
    <name type="scientific">Lipomyces tetrasporus</name>
    <dbReference type="NCBI Taxonomy" id="54092"/>
    <lineage>
        <taxon>Eukaryota</taxon>
        <taxon>Fungi</taxon>
        <taxon>Dikarya</taxon>
        <taxon>Ascomycota</taxon>
        <taxon>Saccharomycotina</taxon>
        <taxon>Lipomycetes</taxon>
        <taxon>Lipomycetales</taxon>
        <taxon>Lipomycetaceae</taxon>
        <taxon>Lipomyces</taxon>
    </lineage>
</organism>
<keyword evidence="1" id="KW-0812">Transmembrane</keyword>
<protein>
    <submittedName>
        <fullName evidence="2">Uncharacterized protein</fullName>
    </submittedName>
</protein>
<feature type="transmembrane region" description="Helical" evidence="1">
    <location>
        <begin position="12"/>
        <end position="31"/>
    </location>
</feature>
<keyword evidence="1" id="KW-0472">Membrane</keyword>
<dbReference type="GeneID" id="80881500"/>
<accession>A0AAD7QYS6</accession>
<reference evidence="2" key="1">
    <citation type="submission" date="2023-03" db="EMBL/GenBank/DDBJ databases">
        <title>Near-Complete genome sequence of Lipomyces tetrasporous NRRL Y-64009, an oleaginous yeast capable of growing on lignocellulosic hydrolysates.</title>
        <authorList>
            <consortium name="Lawrence Berkeley National Laboratory"/>
            <person name="Jagtap S.S."/>
            <person name="Liu J.-J."/>
            <person name="Walukiewicz H.E."/>
            <person name="Pangilinan J."/>
            <person name="Lipzen A."/>
            <person name="Ahrendt S."/>
            <person name="Koriabine M."/>
            <person name="Cobaugh K."/>
            <person name="Salamov A."/>
            <person name="Yoshinaga Y."/>
            <person name="Ng V."/>
            <person name="Daum C."/>
            <person name="Grigoriev I.V."/>
            <person name="Slininger P.J."/>
            <person name="Dien B.S."/>
            <person name="Jin Y.-S."/>
            <person name="Rao C.V."/>
        </authorList>
    </citation>
    <scope>NUCLEOTIDE SEQUENCE</scope>
    <source>
        <strain evidence="2">NRRL Y-64009</strain>
    </source>
</reference>
<evidence type="ECO:0000313" key="3">
    <source>
        <dbReference type="Proteomes" id="UP001217417"/>
    </source>
</evidence>
<name>A0AAD7QYS6_9ASCO</name>
<dbReference type="Proteomes" id="UP001217417">
    <property type="component" value="Unassembled WGS sequence"/>
</dbReference>
<gene>
    <name evidence="2" type="ORF">POJ06DRAFT_243241</name>
</gene>
<keyword evidence="1" id="KW-1133">Transmembrane helix</keyword>
<evidence type="ECO:0000313" key="2">
    <source>
        <dbReference type="EMBL" id="KAJ8103962.1"/>
    </source>
</evidence>
<feature type="transmembrane region" description="Helical" evidence="1">
    <location>
        <begin position="43"/>
        <end position="61"/>
    </location>
</feature>
<comment type="caution">
    <text evidence="2">The sequence shown here is derived from an EMBL/GenBank/DDBJ whole genome shotgun (WGS) entry which is preliminary data.</text>
</comment>